<dbReference type="AlphaFoldDB" id="A0A367XVX2"/>
<evidence type="ECO:0000313" key="3">
    <source>
        <dbReference type="Proteomes" id="UP000253472"/>
    </source>
</evidence>
<proteinExistence type="predicted"/>
<sequence>MVSTVSGSNDVSGVDSAGVDSAGVDSPGVDSTEVDSTEVDSAGVDSAGVDSAGVDSPGVDSAGVDSPGVVSGVVSGVASEVVSGVVSIVEDVVEGTATVEQMTVLVFHQNFLSRGNGHGGTNDRASLPPEFFVVTSSTRSWDTWRSGGTFSSSSSALWGRHRCCLNSGRSRGNGHGGTNDRASLPPEFLVVTSSTRSWDTWRSGGTFSSSSSALWGRHRCCLNSGRSRGNGHGGTNDRASLPPEFLVVTSSTRSWDTWRSGGTFSSSSSALWGRHRCCLNSGRSRGNGHGGTNDRASLPPEFLVVTSSTRSWDTWGCSRSDSRYGGSGLATVRWFWPAPVPWRVLGGPNNKRVRTSRLNNFMGCS</sequence>
<comment type="caution">
    <text evidence="2">The sequence shown here is derived from an EMBL/GenBank/DDBJ whole genome shotgun (WGS) entry which is preliminary data.</text>
</comment>
<reference evidence="2 3" key="1">
    <citation type="submission" date="2018-06" db="EMBL/GenBank/DDBJ databases">
        <title>Whole genome sequencing of Candida tropicalis (genome annotated by CSBL at Korea University).</title>
        <authorList>
            <person name="Ahn J."/>
        </authorList>
    </citation>
    <scope>NUCLEOTIDE SEQUENCE [LARGE SCALE GENOMIC DNA]</scope>
    <source>
        <strain evidence="2 3">ATCC 20962</strain>
    </source>
</reference>
<gene>
    <name evidence="2" type="ORF">Cantr_06094</name>
</gene>
<dbReference type="Proteomes" id="UP000253472">
    <property type="component" value="Unassembled WGS sequence"/>
</dbReference>
<evidence type="ECO:0000313" key="2">
    <source>
        <dbReference type="EMBL" id="RCK57390.1"/>
    </source>
</evidence>
<feature type="compositionally biased region" description="Low complexity" evidence="1">
    <location>
        <begin position="1"/>
        <end position="26"/>
    </location>
</feature>
<evidence type="ECO:0000256" key="1">
    <source>
        <dbReference type="SAM" id="MobiDB-lite"/>
    </source>
</evidence>
<keyword evidence="3" id="KW-1185">Reference proteome</keyword>
<dbReference type="EMBL" id="QLNQ01000028">
    <property type="protein sequence ID" value="RCK57390.1"/>
    <property type="molecule type" value="Genomic_DNA"/>
</dbReference>
<accession>A0A367XVX2</accession>
<feature type="region of interest" description="Disordered" evidence="1">
    <location>
        <begin position="1"/>
        <end position="66"/>
    </location>
</feature>
<name>A0A367XVX2_9ASCO</name>
<organism evidence="2 3">
    <name type="scientific">Candida viswanathii</name>
    <dbReference type="NCBI Taxonomy" id="5486"/>
    <lineage>
        <taxon>Eukaryota</taxon>
        <taxon>Fungi</taxon>
        <taxon>Dikarya</taxon>
        <taxon>Ascomycota</taxon>
        <taxon>Saccharomycotina</taxon>
        <taxon>Pichiomycetes</taxon>
        <taxon>Debaryomycetaceae</taxon>
        <taxon>Candida/Lodderomyces clade</taxon>
        <taxon>Candida</taxon>
    </lineage>
</organism>
<protein>
    <submittedName>
        <fullName evidence="2">Uncharacterized protein</fullName>
    </submittedName>
</protein>